<sequence length="100" mass="10534">MRLLVLLLSASLALPAAARETRTVLGITYETSEDFADLESRDGSVRLSTGGAVVTVTPDGTFLGVGRIAPRPRESLQVRQEEGNLSIAVDGVVVWRGPAG</sequence>
<evidence type="ECO:0000256" key="1">
    <source>
        <dbReference type="SAM" id="SignalP"/>
    </source>
</evidence>
<gene>
    <name evidence="2" type="ORF">BCF33_0410</name>
</gene>
<proteinExistence type="predicted"/>
<dbReference type="RefSeq" id="WP_106159270.1">
    <property type="nucleotide sequence ID" value="NZ_PVTT01000001.1"/>
</dbReference>
<dbReference type="OrthoDB" id="6949587at2"/>
<evidence type="ECO:0000313" key="2">
    <source>
        <dbReference type="EMBL" id="PRY94810.1"/>
    </source>
</evidence>
<feature type="chain" id="PRO_5015394251" evidence="1">
    <location>
        <begin position="19"/>
        <end position="100"/>
    </location>
</feature>
<accession>A0A2T0X785</accession>
<evidence type="ECO:0000313" key="3">
    <source>
        <dbReference type="Proteomes" id="UP000238801"/>
    </source>
</evidence>
<name>A0A2T0X785_9RHOB</name>
<feature type="signal peptide" evidence="1">
    <location>
        <begin position="1"/>
        <end position="18"/>
    </location>
</feature>
<keyword evidence="3" id="KW-1185">Reference proteome</keyword>
<protein>
    <submittedName>
        <fullName evidence="2">Uncharacterized protein</fullName>
    </submittedName>
</protein>
<reference evidence="2 3" key="1">
    <citation type="submission" date="2018-03" db="EMBL/GenBank/DDBJ databases">
        <title>Genomic Encyclopedia of Archaeal and Bacterial Type Strains, Phase II (KMG-II): from individual species to whole genera.</title>
        <authorList>
            <person name="Goeker M."/>
        </authorList>
    </citation>
    <scope>NUCLEOTIDE SEQUENCE [LARGE SCALE GENOMIC DNA]</scope>
    <source>
        <strain evidence="2 3">DSM 29318</strain>
    </source>
</reference>
<keyword evidence="1" id="KW-0732">Signal</keyword>
<dbReference type="AlphaFoldDB" id="A0A2T0X785"/>
<comment type="caution">
    <text evidence="2">The sequence shown here is derived from an EMBL/GenBank/DDBJ whole genome shotgun (WGS) entry which is preliminary data.</text>
</comment>
<dbReference type="Proteomes" id="UP000238801">
    <property type="component" value="Unassembled WGS sequence"/>
</dbReference>
<dbReference type="EMBL" id="PVTT01000001">
    <property type="protein sequence ID" value="PRY94810.1"/>
    <property type="molecule type" value="Genomic_DNA"/>
</dbReference>
<organism evidence="2 3">
    <name type="scientific">Hasllibacter halocynthiae</name>
    <dbReference type="NCBI Taxonomy" id="595589"/>
    <lineage>
        <taxon>Bacteria</taxon>
        <taxon>Pseudomonadati</taxon>
        <taxon>Pseudomonadota</taxon>
        <taxon>Alphaproteobacteria</taxon>
        <taxon>Rhodobacterales</taxon>
        <taxon>Roseobacteraceae</taxon>
        <taxon>Hasllibacter</taxon>
    </lineage>
</organism>